<sequence>MPVRRHYLPGTACWLAYGAKDPVAAAAFYQDLFGWQLITEPGGFGHQATIGDHPAASFAPTPGQPAWLVCLAGDCAAPPPGWRKRFGPVPLADIGRLLIAADDYGASVGIFAGAQGDGIVVAHEPGASYGAWRLGPAATASVDSAVAGCGGVVTDRAETAGVVRLGLGSDEALWAVEDGGPPRWLPAFGAERLADALAQVSATGGTIIKRYDNAAEVSDPLGGHFVLVQADVSRPTQGPVQPPTVCVS</sequence>
<dbReference type="EMBL" id="BAABJQ010000016">
    <property type="protein sequence ID" value="GAA5192099.1"/>
    <property type="molecule type" value="Genomic_DNA"/>
</dbReference>
<keyword evidence="2" id="KW-1185">Reference proteome</keyword>
<proteinExistence type="predicted"/>
<comment type="caution">
    <text evidence="1">The sequence shown here is derived from an EMBL/GenBank/DDBJ whole genome shotgun (WGS) entry which is preliminary data.</text>
</comment>
<dbReference type="Gene3D" id="3.10.180.10">
    <property type="entry name" value="2,3-Dihydroxybiphenyl 1,2-Dioxygenase, domain 1"/>
    <property type="match status" value="1"/>
</dbReference>
<name>A0ABP9S6S3_9ACTN</name>
<dbReference type="SUPFAM" id="SSF54593">
    <property type="entry name" value="Glyoxalase/Bleomycin resistance protein/Dihydroxybiphenyl dioxygenase"/>
    <property type="match status" value="2"/>
</dbReference>
<dbReference type="InterPro" id="IPR029068">
    <property type="entry name" value="Glyas_Bleomycin-R_OHBP_Dase"/>
</dbReference>
<evidence type="ECO:0000313" key="2">
    <source>
        <dbReference type="Proteomes" id="UP001501570"/>
    </source>
</evidence>
<organism evidence="1 2">
    <name type="scientific">Rugosimonospora acidiphila</name>
    <dbReference type="NCBI Taxonomy" id="556531"/>
    <lineage>
        <taxon>Bacteria</taxon>
        <taxon>Bacillati</taxon>
        <taxon>Actinomycetota</taxon>
        <taxon>Actinomycetes</taxon>
        <taxon>Micromonosporales</taxon>
        <taxon>Micromonosporaceae</taxon>
        <taxon>Rugosimonospora</taxon>
    </lineage>
</organism>
<gene>
    <name evidence="1" type="ORF">GCM10023322_50960</name>
</gene>
<reference evidence="2" key="1">
    <citation type="journal article" date="2019" name="Int. J. Syst. Evol. Microbiol.">
        <title>The Global Catalogue of Microorganisms (GCM) 10K type strain sequencing project: providing services to taxonomists for standard genome sequencing and annotation.</title>
        <authorList>
            <consortium name="The Broad Institute Genomics Platform"/>
            <consortium name="The Broad Institute Genome Sequencing Center for Infectious Disease"/>
            <person name="Wu L."/>
            <person name="Ma J."/>
        </authorList>
    </citation>
    <scope>NUCLEOTIDE SEQUENCE [LARGE SCALE GENOMIC DNA]</scope>
    <source>
        <strain evidence="2">JCM 18304</strain>
    </source>
</reference>
<dbReference type="Proteomes" id="UP001501570">
    <property type="component" value="Unassembled WGS sequence"/>
</dbReference>
<accession>A0ABP9S6S3</accession>
<protein>
    <submittedName>
        <fullName evidence="1">VOC family protein</fullName>
    </submittedName>
</protein>
<evidence type="ECO:0000313" key="1">
    <source>
        <dbReference type="EMBL" id="GAA5192099.1"/>
    </source>
</evidence>